<gene>
    <name evidence="2" type="ORF">BKA59DRAFT_492579</name>
</gene>
<dbReference type="AlphaFoldDB" id="A0A8K0WEN2"/>
<reference evidence="2" key="1">
    <citation type="journal article" date="2021" name="Nat. Commun.">
        <title>Genetic determinants of endophytism in the Arabidopsis root mycobiome.</title>
        <authorList>
            <person name="Mesny F."/>
            <person name="Miyauchi S."/>
            <person name="Thiergart T."/>
            <person name="Pickel B."/>
            <person name="Atanasova L."/>
            <person name="Karlsson M."/>
            <person name="Huettel B."/>
            <person name="Barry K.W."/>
            <person name="Haridas S."/>
            <person name="Chen C."/>
            <person name="Bauer D."/>
            <person name="Andreopoulos W."/>
            <person name="Pangilinan J."/>
            <person name="LaButti K."/>
            <person name="Riley R."/>
            <person name="Lipzen A."/>
            <person name="Clum A."/>
            <person name="Drula E."/>
            <person name="Henrissat B."/>
            <person name="Kohler A."/>
            <person name="Grigoriev I.V."/>
            <person name="Martin F.M."/>
            <person name="Hacquard S."/>
        </authorList>
    </citation>
    <scope>NUCLEOTIDE SEQUENCE</scope>
    <source>
        <strain evidence="2">MPI-SDFR-AT-0068</strain>
    </source>
</reference>
<sequence length="463" mass="53390">MGYSEVLCHICGVSFNINRFRTINEPRSATLGDDPNEYALEQCAERETCFFFYRNPYDPEPTGDVGPEFAASSSKKFLESVQSIEPDVDGGAWEHIPGPDCANETAYNGNNISVEAMRGCKVLQCLVRKPKDWQPEPDDEPFEISGTLFLSGLSDNMPSRDMSYPEVFPERHGEMHPAAENCMWESEPFQEYAMPFHPTCFEIFKRASIHRYGAIDVECLMQWWKLESDYDDVFDFPRDPAVKMAQEQWWQHNQGDEYLVANPCFVPGLESILSSSQVLEKADKDYSRLTPTAILPKTTPMDPFSRLPPEIRLSILSLLDFKDVANLRLTSRIFLQLPKSLFHQLIISNTPWLYEAWSNLPLSFWAATTPAELELERNLEVPRMPRPTTSVTSLDLAKTDWFHLQTEISRNWQKLLGLQNRRRIWKDCEEILDRVDSYRKLGKIEPRPTVDINSRKARAWQDG</sequence>
<dbReference type="PROSITE" id="PS50181">
    <property type="entry name" value="FBOX"/>
    <property type="match status" value="1"/>
</dbReference>
<dbReference type="InterPro" id="IPR036047">
    <property type="entry name" value="F-box-like_dom_sf"/>
</dbReference>
<proteinExistence type="predicted"/>
<dbReference type="InterPro" id="IPR001810">
    <property type="entry name" value="F-box_dom"/>
</dbReference>
<dbReference type="EMBL" id="JAGPXF010000003">
    <property type="protein sequence ID" value="KAH7252752.1"/>
    <property type="molecule type" value="Genomic_DNA"/>
</dbReference>
<organism evidence="2 3">
    <name type="scientific">Fusarium tricinctum</name>
    <dbReference type="NCBI Taxonomy" id="61284"/>
    <lineage>
        <taxon>Eukaryota</taxon>
        <taxon>Fungi</taxon>
        <taxon>Dikarya</taxon>
        <taxon>Ascomycota</taxon>
        <taxon>Pezizomycotina</taxon>
        <taxon>Sordariomycetes</taxon>
        <taxon>Hypocreomycetidae</taxon>
        <taxon>Hypocreales</taxon>
        <taxon>Nectriaceae</taxon>
        <taxon>Fusarium</taxon>
        <taxon>Fusarium tricinctum species complex</taxon>
    </lineage>
</organism>
<dbReference type="Gene3D" id="1.20.1280.50">
    <property type="match status" value="1"/>
</dbReference>
<comment type="caution">
    <text evidence="2">The sequence shown here is derived from an EMBL/GenBank/DDBJ whole genome shotgun (WGS) entry which is preliminary data.</text>
</comment>
<dbReference type="CDD" id="cd09917">
    <property type="entry name" value="F-box_SF"/>
    <property type="match status" value="1"/>
</dbReference>
<evidence type="ECO:0000313" key="3">
    <source>
        <dbReference type="Proteomes" id="UP000813427"/>
    </source>
</evidence>
<evidence type="ECO:0000313" key="2">
    <source>
        <dbReference type="EMBL" id="KAH7252752.1"/>
    </source>
</evidence>
<evidence type="ECO:0000259" key="1">
    <source>
        <dbReference type="PROSITE" id="PS50181"/>
    </source>
</evidence>
<dbReference type="Pfam" id="PF00646">
    <property type="entry name" value="F-box"/>
    <property type="match status" value="1"/>
</dbReference>
<dbReference type="Proteomes" id="UP000813427">
    <property type="component" value="Unassembled WGS sequence"/>
</dbReference>
<protein>
    <recommendedName>
        <fullName evidence="1">F-box domain-containing protein</fullName>
    </recommendedName>
</protein>
<dbReference type="SUPFAM" id="SSF81383">
    <property type="entry name" value="F-box domain"/>
    <property type="match status" value="1"/>
</dbReference>
<feature type="domain" description="F-box" evidence="1">
    <location>
        <begin position="301"/>
        <end position="345"/>
    </location>
</feature>
<accession>A0A8K0WEN2</accession>
<dbReference type="OrthoDB" id="40579at2759"/>
<keyword evidence="3" id="KW-1185">Reference proteome</keyword>
<name>A0A8K0WEN2_9HYPO</name>